<evidence type="ECO:0000313" key="3">
    <source>
        <dbReference type="Proteomes" id="UP000295390"/>
    </source>
</evidence>
<feature type="transmembrane region" description="Helical" evidence="1">
    <location>
        <begin position="53"/>
        <end position="71"/>
    </location>
</feature>
<protein>
    <submittedName>
        <fullName evidence="2">Uncharacterized protein</fullName>
    </submittedName>
</protein>
<dbReference type="EMBL" id="SNYH01000004">
    <property type="protein sequence ID" value="TDQ25428.1"/>
    <property type="molecule type" value="Genomic_DNA"/>
</dbReference>
<accession>A0A4R6TFM2</accession>
<name>A0A4R6TFM2_9FLAO</name>
<comment type="caution">
    <text evidence="2">The sequence shown here is derived from an EMBL/GenBank/DDBJ whole genome shotgun (WGS) entry which is preliminary data.</text>
</comment>
<sequence length="195" mass="22240">MKLFNFIIYYCIATCIITLLSTFISNDYNYISIGLSLFGIAVSIISKYTKENLILLVLIWYLSATLINEAVNFNLLTFYSSSISISFGKMVLSFNLFYLVPFILILIHYNQLSLLNKKLKGTVHTESSQIPFGIAIEFELNDFKDKKLKGITDMKIEGEIFDKISFEKIQDTNKSLAVIEISNERKKLGATIKLN</sequence>
<gene>
    <name evidence="2" type="ORF">DFQ07_1849</name>
</gene>
<dbReference type="Proteomes" id="UP000295390">
    <property type="component" value="Unassembled WGS sequence"/>
</dbReference>
<keyword evidence="1" id="KW-1133">Transmembrane helix</keyword>
<organism evidence="2 3">
    <name type="scientific">Tenacibaculum caenipelagi</name>
    <dbReference type="NCBI Taxonomy" id="1325435"/>
    <lineage>
        <taxon>Bacteria</taxon>
        <taxon>Pseudomonadati</taxon>
        <taxon>Bacteroidota</taxon>
        <taxon>Flavobacteriia</taxon>
        <taxon>Flavobacteriales</taxon>
        <taxon>Flavobacteriaceae</taxon>
        <taxon>Tenacibaculum</taxon>
    </lineage>
</organism>
<keyword evidence="1" id="KW-0472">Membrane</keyword>
<keyword evidence="1" id="KW-0812">Transmembrane</keyword>
<reference evidence="2 3" key="1">
    <citation type="submission" date="2019-03" db="EMBL/GenBank/DDBJ databases">
        <title>Genomic Encyclopedia of Type Strains, Phase III (KMG-III): the genomes of soil and plant-associated and newly described type strains.</title>
        <authorList>
            <person name="Whitman W."/>
        </authorList>
    </citation>
    <scope>NUCLEOTIDE SEQUENCE [LARGE SCALE GENOMIC DNA]</scope>
    <source>
        <strain evidence="2 3">CECT 8283</strain>
    </source>
</reference>
<dbReference type="RefSeq" id="WP_133536015.1">
    <property type="nucleotide sequence ID" value="NZ_SNYH01000004.1"/>
</dbReference>
<dbReference type="AlphaFoldDB" id="A0A4R6TFM2"/>
<feature type="transmembrane region" description="Helical" evidence="1">
    <location>
        <begin position="91"/>
        <end position="110"/>
    </location>
</feature>
<evidence type="ECO:0000313" key="2">
    <source>
        <dbReference type="EMBL" id="TDQ25428.1"/>
    </source>
</evidence>
<feature type="transmembrane region" description="Helical" evidence="1">
    <location>
        <begin position="7"/>
        <end position="24"/>
    </location>
</feature>
<evidence type="ECO:0000256" key="1">
    <source>
        <dbReference type="SAM" id="Phobius"/>
    </source>
</evidence>
<feature type="transmembrane region" description="Helical" evidence="1">
    <location>
        <begin position="30"/>
        <end position="46"/>
    </location>
</feature>
<proteinExistence type="predicted"/>
<keyword evidence="3" id="KW-1185">Reference proteome</keyword>